<comment type="similarity">
    <text evidence="2 10">Belongs to the HsdR family.</text>
</comment>
<dbReference type="SMART" id="SM00487">
    <property type="entry name" value="DEXDc"/>
    <property type="match status" value="1"/>
</dbReference>
<dbReference type="OrthoDB" id="9758243at2"/>
<keyword evidence="5 10" id="KW-0680">Restriction system</keyword>
<dbReference type="InterPro" id="IPR021810">
    <property type="entry name" value="T1RH-like_C"/>
</dbReference>
<dbReference type="SUPFAM" id="SSF52540">
    <property type="entry name" value="P-loop containing nucleoside triphosphate hydrolases"/>
    <property type="match status" value="2"/>
</dbReference>
<evidence type="ECO:0000313" key="13">
    <source>
        <dbReference type="Proteomes" id="UP000321436"/>
    </source>
</evidence>
<dbReference type="NCBIfam" id="TIGR00348">
    <property type="entry name" value="hsdR"/>
    <property type="match status" value="1"/>
</dbReference>
<name>A0A512RM71_9BACT</name>
<dbReference type="CDD" id="cd18030">
    <property type="entry name" value="DEXHc_RE_I_HsdR"/>
    <property type="match status" value="1"/>
</dbReference>
<dbReference type="Gene3D" id="3.40.50.300">
    <property type="entry name" value="P-loop containing nucleotide triphosphate hydrolases"/>
    <property type="match status" value="2"/>
</dbReference>
<dbReference type="EC" id="3.1.21.3" evidence="10"/>
<dbReference type="CDD" id="cd22332">
    <property type="entry name" value="HsdR_N"/>
    <property type="match status" value="1"/>
</dbReference>
<dbReference type="Pfam" id="PF11867">
    <property type="entry name" value="T1RH-like_C"/>
    <property type="match status" value="1"/>
</dbReference>
<keyword evidence="6" id="KW-0255">Endonuclease</keyword>
<dbReference type="InterPro" id="IPR055180">
    <property type="entry name" value="HsdR_RecA-like_helicase_dom_2"/>
</dbReference>
<dbReference type="PANTHER" id="PTHR30195:SF15">
    <property type="entry name" value="TYPE I RESTRICTION ENZYME HINDI ENDONUCLEASE SUBUNIT"/>
    <property type="match status" value="1"/>
</dbReference>
<evidence type="ECO:0000256" key="3">
    <source>
        <dbReference type="ARBA" id="ARBA00022722"/>
    </source>
</evidence>
<protein>
    <recommendedName>
        <fullName evidence="10">Type I restriction enzyme endonuclease subunit</fullName>
        <shortName evidence="10">R protein</shortName>
        <ecNumber evidence="10">3.1.21.3</ecNumber>
    </recommendedName>
</protein>
<feature type="domain" description="Helicase ATP-binding" evidence="11">
    <location>
        <begin position="333"/>
        <end position="494"/>
    </location>
</feature>
<keyword evidence="9 10" id="KW-0238">DNA-binding</keyword>
<dbReference type="EMBL" id="BKAU01000002">
    <property type="protein sequence ID" value="GEP96760.1"/>
    <property type="molecule type" value="Genomic_DNA"/>
</dbReference>
<gene>
    <name evidence="12" type="ORF">CCY01nite_30200</name>
</gene>
<dbReference type="Pfam" id="PF04313">
    <property type="entry name" value="HSDR_N"/>
    <property type="match status" value="1"/>
</dbReference>
<dbReference type="Proteomes" id="UP000321436">
    <property type="component" value="Unassembled WGS sequence"/>
</dbReference>
<evidence type="ECO:0000313" key="12">
    <source>
        <dbReference type="EMBL" id="GEP96760.1"/>
    </source>
</evidence>
<dbReference type="PANTHER" id="PTHR30195">
    <property type="entry name" value="TYPE I SITE-SPECIFIC DEOXYRIBONUCLEASE PROTEIN SUBUNIT M AND R"/>
    <property type="match status" value="1"/>
</dbReference>
<evidence type="ECO:0000256" key="4">
    <source>
        <dbReference type="ARBA" id="ARBA00022741"/>
    </source>
</evidence>
<dbReference type="InterPro" id="IPR040980">
    <property type="entry name" value="SWI2_SNF2"/>
</dbReference>
<dbReference type="Pfam" id="PF18766">
    <property type="entry name" value="SWI2_SNF2"/>
    <property type="match status" value="1"/>
</dbReference>
<dbReference type="GO" id="GO:0004386">
    <property type="term" value="F:helicase activity"/>
    <property type="evidence" value="ECO:0007669"/>
    <property type="project" value="UniProtKB-KW"/>
</dbReference>
<evidence type="ECO:0000256" key="10">
    <source>
        <dbReference type="RuleBase" id="RU364115"/>
    </source>
</evidence>
<dbReference type="RefSeq" id="WP_146863366.1">
    <property type="nucleotide sequence ID" value="NZ_BKAU01000002.1"/>
</dbReference>
<dbReference type="GO" id="GO:0003677">
    <property type="term" value="F:DNA binding"/>
    <property type="evidence" value="ECO:0007669"/>
    <property type="project" value="UniProtKB-KW"/>
</dbReference>
<dbReference type="InterPro" id="IPR007409">
    <property type="entry name" value="Restrct_endonuc_type1_HsdR_N"/>
</dbReference>
<proteinExistence type="inferred from homology"/>
<dbReference type="GO" id="GO:0005524">
    <property type="term" value="F:ATP binding"/>
    <property type="evidence" value="ECO:0007669"/>
    <property type="project" value="UniProtKB-KW"/>
</dbReference>
<comment type="catalytic activity">
    <reaction evidence="1 10">
        <text>Endonucleolytic cleavage of DNA to give random double-stranded fragments with terminal 5'-phosphates, ATP is simultaneously hydrolyzed.</text>
        <dbReference type="EC" id="3.1.21.3"/>
    </reaction>
</comment>
<evidence type="ECO:0000256" key="6">
    <source>
        <dbReference type="ARBA" id="ARBA00022759"/>
    </source>
</evidence>
<dbReference type="GO" id="GO:0009307">
    <property type="term" value="P:DNA restriction-modification system"/>
    <property type="evidence" value="ECO:0007669"/>
    <property type="project" value="UniProtKB-KW"/>
</dbReference>
<evidence type="ECO:0000256" key="2">
    <source>
        <dbReference type="ARBA" id="ARBA00008598"/>
    </source>
</evidence>
<dbReference type="Gene3D" id="3.90.1570.50">
    <property type="match status" value="1"/>
</dbReference>
<dbReference type="InterPro" id="IPR014001">
    <property type="entry name" value="Helicase_ATP-bd"/>
</dbReference>
<evidence type="ECO:0000256" key="5">
    <source>
        <dbReference type="ARBA" id="ARBA00022747"/>
    </source>
</evidence>
<dbReference type="Pfam" id="PF22679">
    <property type="entry name" value="T1R_D3-like"/>
    <property type="match status" value="1"/>
</dbReference>
<sequence length="1074" mass="123328">MSTPSLKETHISQIPALQLLMKLGYRYLTPEEALEARGGRNANVLLESILKEQLKKINKIEYKGREFPFDDANINNGIVALRDLPVYEGFISANQAFYNLVTLGKSLEQTILGDKKSFTFRYIDWEHPENNVYHVTDEFDVTRTGRKDTYRSDIVLFINGIPMVVIECKSPKLKEPVDKAIEQHARNQQEDGIRSLYHYSNLLISTAVNDGRYGTTNTHKKFWGVWKEKYRTAEAREQDPAKLLQLKNAPLPDNERTVLFKDRYRDVLPYFTELEQQEVAVTAQDELLYHLCNRHRLLDLMYNFILYDDGEKKIARYQQYFSVRKIIDRITRKQPDGTRQGGVLWHTQGSGKSLTMVMLAQLIANHPAIKNPRLLLVSDRLELDEQIKETFKKCKKPVRQATTGRHLVELLEDKDDAIITTIINKFENAVKIAEPFTSPDIFVLVDEGHRSQYGAFNVNMQRVFPNACFIAFTGTPLLKAERNTASKFGGLIDIYAINDAVKDGAVVPLLYEGRHNLMDVNAKPLDEYFDIVSEDVSDYGKANAKRKFSARNKIVQSINFIDNTAKDIFLHFRDHIQATGFKAQLVAPTKLAAVRYRDAFKALGKVSVDVVISPPDDREGEEDAFEESDDQIKKFWKAMMGRYGTPDKYEKNIVHNFKYRDQPEIIIVVDKLLTGFDAPVNQVLYLTRSLKEHTLLQAIARVNRLAPGKDHGLIVDYFGNLENLDGALKMYANDDTLIDDIDLGDTLVDIAKELLQLPQAHSGLKEIFKDVRNKLDSEAYEVLLGDEAIRYEFYKKLSLFTRLLKLALASVTFIRDTPAQVVDTYKNDLAFFLGLRASVMRRYSDELNYSEYEAQVQKLIDKHITTDGEVLKITGPVNIFDKEKREAELERITGKAAKADHIASRTARAISIKMNDDQVFYKRLSELILQTIDDYRQHRIDEAEYLARMMQRESEFFAGHGNDVPEELLDNANAIAYYNLVSEELKEILKQERDSVGIAVAIALGIDNVVNDNIYDNGKPVIDWYKNEDVKGKIRIEIDDLLFDFTDKYKFDPDLERFDYLIDESIKIAESKHR</sequence>
<evidence type="ECO:0000256" key="7">
    <source>
        <dbReference type="ARBA" id="ARBA00022801"/>
    </source>
</evidence>
<dbReference type="InterPro" id="IPR004473">
    <property type="entry name" value="Restrct_endonuc_typeI_HsdR"/>
</dbReference>
<dbReference type="GO" id="GO:0009035">
    <property type="term" value="F:type I site-specific deoxyribonuclease activity"/>
    <property type="evidence" value="ECO:0007669"/>
    <property type="project" value="UniProtKB-EC"/>
</dbReference>
<dbReference type="PROSITE" id="PS51192">
    <property type="entry name" value="HELICASE_ATP_BIND_1"/>
    <property type="match status" value="1"/>
</dbReference>
<keyword evidence="13" id="KW-1185">Reference proteome</keyword>
<dbReference type="AlphaFoldDB" id="A0A512RM71"/>
<reference evidence="12 13" key="1">
    <citation type="submission" date="2019-07" db="EMBL/GenBank/DDBJ databases">
        <title>Whole genome shotgun sequence of Chitinophaga cymbidii NBRC 109752.</title>
        <authorList>
            <person name="Hosoyama A."/>
            <person name="Uohara A."/>
            <person name="Ohji S."/>
            <person name="Ichikawa N."/>
        </authorList>
    </citation>
    <scope>NUCLEOTIDE SEQUENCE [LARGE SCALE GENOMIC DNA]</scope>
    <source>
        <strain evidence="12 13">NBRC 109752</strain>
    </source>
</reference>
<evidence type="ECO:0000256" key="1">
    <source>
        <dbReference type="ARBA" id="ARBA00000851"/>
    </source>
</evidence>
<keyword evidence="3" id="KW-0540">Nuclease</keyword>
<accession>A0A512RM71</accession>
<dbReference type="InterPro" id="IPR027417">
    <property type="entry name" value="P-loop_NTPase"/>
</dbReference>
<keyword evidence="7 10" id="KW-0378">Hydrolase</keyword>
<evidence type="ECO:0000256" key="9">
    <source>
        <dbReference type="ARBA" id="ARBA00023125"/>
    </source>
</evidence>
<comment type="caution">
    <text evidence="12">The sequence shown here is derived from an EMBL/GenBank/DDBJ whole genome shotgun (WGS) entry which is preliminary data.</text>
</comment>
<dbReference type="CDD" id="cd18800">
    <property type="entry name" value="SF2_C_EcoR124I-like"/>
    <property type="match status" value="1"/>
</dbReference>
<keyword evidence="8 10" id="KW-0067">ATP-binding</keyword>
<dbReference type="InterPro" id="IPR051268">
    <property type="entry name" value="Type-I_R_enzyme_R_subunit"/>
</dbReference>
<keyword evidence="12" id="KW-0347">Helicase</keyword>
<evidence type="ECO:0000259" key="11">
    <source>
        <dbReference type="PROSITE" id="PS51192"/>
    </source>
</evidence>
<evidence type="ECO:0000256" key="8">
    <source>
        <dbReference type="ARBA" id="ARBA00022840"/>
    </source>
</evidence>
<organism evidence="12 13">
    <name type="scientific">Chitinophaga cymbidii</name>
    <dbReference type="NCBI Taxonomy" id="1096750"/>
    <lineage>
        <taxon>Bacteria</taxon>
        <taxon>Pseudomonadati</taxon>
        <taxon>Bacteroidota</taxon>
        <taxon>Chitinophagia</taxon>
        <taxon>Chitinophagales</taxon>
        <taxon>Chitinophagaceae</taxon>
        <taxon>Chitinophaga</taxon>
    </lineage>
</organism>
<comment type="function">
    <text evidence="10">Subunit R is required for both nuclease and ATPase activities, but not for modification.</text>
</comment>
<comment type="subunit">
    <text evidence="10">The type I restriction/modification system is composed of three polypeptides R, M and S.</text>
</comment>
<keyword evidence="4 10" id="KW-0547">Nucleotide-binding</keyword>